<dbReference type="WBParaSite" id="Gr19_v10_g4164.t1">
    <property type="protein sequence ID" value="Gr19_v10_g4164.t1"/>
    <property type="gene ID" value="Gr19_v10_g4164"/>
</dbReference>
<comment type="similarity">
    <text evidence="2">Belongs to the EMC1 family.</text>
</comment>
<dbReference type="Proteomes" id="UP000887572">
    <property type="component" value="Unplaced"/>
</dbReference>
<dbReference type="Pfam" id="PF07774">
    <property type="entry name" value="EMC1_C"/>
    <property type="match status" value="1"/>
</dbReference>
<sequence length="178" mass="19939">MHTIDHAYGIVWGLKMNITRQRTSCSLSVHSYALNASHFLGQRFAPNTQSMHTIDHAYGIFKQDSIVLFFNPITGFQVEQLRIPGGKGRFDQFYWNDKARRTEVGVVELFEGLQQTVFDSLTAHSRPVQVAIKTYIFSQGINAMAATSIEQGLTSQTVLVAQPFGGILEAVFWTPDVL</sequence>
<keyword evidence="6" id="KW-0256">Endoplasmic reticulum</keyword>
<dbReference type="InterPro" id="IPR011678">
    <property type="entry name" value="EMC1_C"/>
</dbReference>
<evidence type="ECO:0000313" key="12">
    <source>
        <dbReference type="WBParaSite" id="Gr19_v10_g4164.t1"/>
    </source>
</evidence>
<proteinExistence type="inferred from homology"/>
<evidence type="ECO:0000256" key="5">
    <source>
        <dbReference type="ARBA" id="ARBA00022729"/>
    </source>
</evidence>
<accession>A0A914HSV6</accession>
<evidence type="ECO:0000256" key="8">
    <source>
        <dbReference type="ARBA" id="ARBA00023136"/>
    </source>
</evidence>
<name>A0A914HSV6_GLORO</name>
<dbReference type="GO" id="GO:0072546">
    <property type="term" value="C:EMC complex"/>
    <property type="evidence" value="ECO:0007669"/>
    <property type="project" value="InterPro"/>
</dbReference>
<keyword evidence="11" id="KW-1185">Reference proteome</keyword>
<evidence type="ECO:0000256" key="2">
    <source>
        <dbReference type="ARBA" id="ARBA00007904"/>
    </source>
</evidence>
<evidence type="ECO:0000256" key="1">
    <source>
        <dbReference type="ARBA" id="ARBA00004115"/>
    </source>
</evidence>
<organism evidence="11 12">
    <name type="scientific">Globodera rostochiensis</name>
    <name type="common">Golden nematode worm</name>
    <name type="synonym">Heterodera rostochiensis</name>
    <dbReference type="NCBI Taxonomy" id="31243"/>
    <lineage>
        <taxon>Eukaryota</taxon>
        <taxon>Metazoa</taxon>
        <taxon>Ecdysozoa</taxon>
        <taxon>Nematoda</taxon>
        <taxon>Chromadorea</taxon>
        <taxon>Rhabditida</taxon>
        <taxon>Tylenchina</taxon>
        <taxon>Tylenchomorpha</taxon>
        <taxon>Tylenchoidea</taxon>
        <taxon>Heteroderidae</taxon>
        <taxon>Heteroderinae</taxon>
        <taxon>Globodera</taxon>
    </lineage>
</organism>
<dbReference type="InterPro" id="IPR026895">
    <property type="entry name" value="EMC1"/>
</dbReference>
<evidence type="ECO:0000256" key="3">
    <source>
        <dbReference type="ARBA" id="ARBA00020824"/>
    </source>
</evidence>
<protein>
    <recommendedName>
        <fullName evidence="3">ER membrane protein complex subunit 1</fullName>
    </recommendedName>
</protein>
<keyword evidence="4" id="KW-0812">Transmembrane</keyword>
<keyword evidence="9" id="KW-0325">Glycoprotein</keyword>
<keyword evidence="8" id="KW-0472">Membrane</keyword>
<evidence type="ECO:0000259" key="10">
    <source>
        <dbReference type="Pfam" id="PF07774"/>
    </source>
</evidence>
<dbReference type="GO" id="GO:0034975">
    <property type="term" value="P:protein folding in endoplasmic reticulum"/>
    <property type="evidence" value="ECO:0007669"/>
    <property type="project" value="TreeGrafter"/>
</dbReference>
<evidence type="ECO:0000256" key="6">
    <source>
        <dbReference type="ARBA" id="ARBA00022824"/>
    </source>
</evidence>
<feature type="domain" description="ER membrane protein complex subunit 1 C-terminal" evidence="10">
    <location>
        <begin position="94"/>
        <end position="169"/>
    </location>
</feature>
<keyword evidence="7" id="KW-1133">Transmembrane helix</keyword>
<dbReference type="PANTHER" id="PTHR21573">
    <property type="entry name" value="ER MEMBRANE PROTEIN COMPLEX SUBUNIT 1"/>
    <property type="match status" value="1"/>
</dbReference>
<reference evidence="12" key="1">
    <citation type="submission" date="2022-11" db="UniProtKB">
        <authorList>
            <consortium name="WormBaseParasite"/>
        </authorList>
    </citation>
    <scope>IDENTIFICATION</scope>
</reference>
<comment type="subcellular location">
    <subcellularLocation>
        <location evidence="1">Endoplasmic reticulum membrane</location>
        <topology evidence="1">Single-pass type I membrane protein</topology>
    </subcellularLocation>
</comment>
<evidence type="ECO:0000256" key="4">
    <source>
        <dbReference type="ARBA" id="ARBA00022692"/>
    </source>
</evidence>
<dbReference type="AlphaFoldDB" id="A0A914HSV6"/>
<evidence type="ECO:0000256" key="9">
    <source>
        <dbReference type="ARBA" id="ARBA00023180"/>
    </source>
</evidence>
<dbReference type="PANTHER" id="PTHR21573:SF0">
    <property type="entry name" value="ER MEMBRANE PROTEIN COMPLEX SUBUNIT 1"/>
    <property type="match status" value="1"/>
</dbReference>
<evidence type="ECO:0000313" key="11">
    <source>
        <dbReference type="Proteomes" id="UP000887572"/>
    </source>
</evidence>
<keyword evidence="5" id="KW-0732">Signal</keyword>
<evidence type="ECO:0000256" key="7">
    <source>
        <dbReference type="ARBA" id="ARBA00022989"/>
    </source>
</evidence>